<comment type="cofactor">
    <cofactor evidence="1">
        <name>Zn(2+)</name>
        <dbReference type="ChEBI" id="CHEBI:29105"/>
    </cofactor>
</comment>
<dbReference type="Pfam" id="PF01546">
    <property type="entry name" value="Peptidase_M20"/>
    <property type="match status" value="1"/>
</dbReference>
<proteinExistence type="predicted"/>
<dbReference type="SUPFAM" id="SSF53187">
    <property type="entry name" value="Zn-dependent exopeptidases"/>
    <property type="match status" value="1"/>
</dbReference>
<dbReference type="Pfam" id="PF07687">
    <property type="entry name" value="M20_dimer"/>
    <property type="match status" value="1"/>
</dbReference>
<organism evidence="8 9">
    <name type="scientific">Adlercreutzia faecimuris</name>
    <dbReference type="NCBI Taxonomy" id="2897341"/>
    <lineage>
        <taxon>Bacteria</taxon>
        <taxon>Bacillati</taxon>
        <taxon>Actinomycetota</taxon>
        <taxon>Coriobacteriia</taxon>
        <taxon>Eggerthellales</taxon>
        <taxon>Eggerthellaceae</taxon>
        <taxon>Adlercreutzia</taxon>
    </lineage>
</organism>
<dbReference type="PANTHER" id="PTHR42994:SF2">
    <property type="entry name" value="PEPTIDASE"/>
    <property type="match status" value="1"/>
</dbReference>
<dbReference type="InterPro" id="IPR011650">
    <property type="entry name" value="Peptidase_M20_dimer"/>
</dbReference>
<accession>A0ABS9WJJ9</accession>
<name>A0ABS9WJJ9_9ACTN</name>
<evidence type="ECO:0000256" key="2">
    <source>
        <dbReference type="ARBA" id="ARBA00022670"/>
    </source>
</evidence>
<evidence type="ECO:0000259" key="7">
    <source>
        <dbReference type="Pfam" id="PF07687"/>
    </source>
</evidence>
<evidence type="ECO:0000256" key="4">
    <source>
        <dbReference type="ARBA" id="ARBA00022801"/>
    </source>
</evidence>
<keyword evidence="2" id="KW-0645">Protease</keyword>
<comment type="caution">
    <text evidence="8">The sequence shown here is derived from an EMBL/GenBank/DDBJ whole genome shotgun (WGS) entry which is preliminary data.</text>
</comment>
<dbReference type="InterPro" id="IPR036264">
    <property type="entry name" value="Bact_exopeptidase_dim_dom"/>
</dbReference>
<evidence type="ECO:0000256" key="1">
    <source>
        <dbReference type="ARBA" id="ARBA00001947"/>
    </source>
</evidence>
<evidence type="ECO:0000313" key="8">
    <source>
        <dbReference type="EMBL" id="MCI2242452.1"/>
    </source>
</evidence>
<evidence type="ECO:0000256" key="3">
    <source>
        <dbReference type="ARBA" id="ARBA00022723"/>
    </source>
</evidence>
<dbReference type="SUPFAM" id="SSF55031">
    <property type="entry name" value="Bacterial exopeptidase dimerisation domain"/>
    <property type="match status" value="1"/>
</dbReference>
<reference evidence="8" key="1">
    <citation type="submission" date="2021-11" db="EMBL/GenBank/DDBJ databases">
        <title>A Novel Adlercreutzia Species, isolated from a Allomyrina dichotoma larva feces.</title>
        <authorList>
            <person name="Suh M.K."/>
        </authorList>
    </citation>
    <scope>NUCLEOTIDE SEQUENCE</scope>
    <source>
        <strain evidence="8">JBNU-10</strain>
    </source>
</reference>
<keyword evidence="5" id="KW-0862">Zinc</keyword>
<evidence type="ECO:0000256" key="5">
    <source>
        <dbReference type="ARBA" id="ARBA00022833"/>
    </source>
</evidence>
<dbReference type="PANTHER" id="PTHR42994">
    <property type="entry name" value="PEPTIDASE T"/>
    <property type="match status" value="1"/>
</dbReference>
<keyword evidence="4" id="KW-0378">Hydrolase</keyword>
<evidence type="ECO:0000256" key="6">
    <source>
        <dbReference type="ARBA" id="ARBA00023049"/>
    </source>
</evidence>
<keyword evidence="6" id="KW-0482">Metalloprotease</keyword>
<keyword evidence="3" id="KW-0479">Metal-binding</keyword>
<protein>
    <submittedName>
        <fullName evidence="8">M20/M25/M40 family metallo-hydrolase</fullName>
    </submittedName>
</protein>
<dbReference type="Gene3D" id="3.30.70.360">
    <property type="match status" value="1"/>
</dbReference>
<dbReference type="InterPro" id="IPR002933">
    <property type="entry name" value="Peptidase_M20"/>
</dbReference>
<sequence length="407" mass="40521">MNADRLLSSFLDLVAVESPSFHEAPMAALCARLLADLGFAVEVDGSAEATGSDTGNLIARLPGTAPGRLALAAHLDTVMPCAGIEVVREEVAAAEMGPAYEPDGPALEVLRSAGATILSADDKAGIAAILEGVRSAMEAGAPRPDLTVLLTTCEEQSLLGASALAEGALAWPAGLASGFDGAPGGRPAPGTPLPCYVLDADGRPGTIITGAPCHWTMAAEFSGRAAHAGVEPEAGASAIAMAAAAVSAMGLGRLDERTTANVGVIAGGTAVNVVPASCRLEGECRSLDAGRALAQRDAMTAACERAAAALGGAVEVTWALDYPAVLFDDDAPVVARAAAAARAAGLAPRLARTGGGADANVLGAKGCQAVTLGIGMANFHSTDELIAVRDLEGAARLVEALIAEYAG</sequence>
<evidence type="ECO:0000313" key="9">
    <source>
        <dbReference type="Proteomes" id="UP001430755"/>
    </source>
</evidence>
<feature type="domain" description="Peptidase M20 dimerisation" evidence="7">
    <location>
        <begin position="216"/>
        <end position="307"/>
    </location>
</feature>
<keyword evidence="9" id="KW-1185">Reference proteome</keyword>
<dbReference type="RefSeq" id="WP_242165735.1">
    <property type="nucleotide sequence ID" value="NZ_JAJMLW010000003.1"/>
</dbReference>
<gene>
    <name evidence="8" type="ORF">LPT13_08820</name>
</gene>
<dbReference type="EMBL" id="JAJMLW010000003">
    <property type="protein sequence ID" value="MCI2242452.1"/>
    <property type="molecule type" value="Genomic_DNA"/>
</dbReference>
<dbReference type="InterPro" id="IPR001261">
    <property type="entry name" value="ArgE/DapE_CS"/>
</dbReference>
<dbReference type="PROSITE" id="PS00758">
    <property type="entry name" value="ARGE_DAPE_CPG2_1"/>
    <property type="match status" value="1"/>
</dbReference>
<dbReference type="Gene3D" id="3.40.630.10">
    <property type="entry name" value="Zn peptidases"/>
    <property type="match status" value="1"/>
</dbReference>
<dbReference type="Proteomes" id="UP001430755">
    <property type="component" value="Unassembled WGS sequence"/>
</dbReference>